<dbReference type="InterPro" id="IPR015424">
    <property type="entry name" value="PyrdxlP-dep_Trfase"/>
</dbReference>
<keyword evidence="4" id="KW-0808">Transferase</keyword>
<dbReference type="PIRSF" id="PIRSF005572">
    <property type="entry name" value="NifS"/>
    <property type="match status" value="1"/>
</dbReference>
<dbReference type="AlphaFoldDB" id="A0A150KIY5"/>
<evidence type="ECO:0000256" key="1">
    <source>
        <dbReference type="ARBA" id="ARBA00001933"/>
    </source>
</evidence>
<keyword evidence="2" id="KW-0663">Pyridoxal phosphate</keyword>
<dbReference type="NCBIfam" id="NF002806">
    <property type="entry name" value="PRK02948.1"/>
    <property type="match status" value="1"/>
</dbReference>
<reference evidence="4 5" key="1">
    <citation type="submission" date="2016-01" db="EMBL/GenBank/DDBJ databases">
        <title>Genome Sequences of Twelve Sporeforming Bacillus Species Isolated from Foods.</title>
        <authorList>
            <person name="Berendsen E.M."/>
            <person name="Wells-Bennik M.H."/>
            <person name="Krawcyk A.O."/>
            <person name="De Jong A."/>
            <person name="Holsappel S."/>
            <person name="Eijlander R.T."/>
            <person name="Kuipers O.P."/>
        </authorList>
    </citation>
    <scope>NUCLEOTIDE SEQUENCE [LARGE SCALE GENOMIC DNA]</scope>
    <source>
        <strain evidence="4 5">B4099</strain>
    </source>
</reference>
<dbReference type="Proteomes" id="UP000075304">
    <property type="component" value="Unassembled WGS sequence"/>
</dbReference>
<dbReference type="EMBL" id="LQYI01000006">
    <property type="protein sequence ID" value="KYC73566.1"/>
    <property type="molecule type" value="Genomic_DNA"/>
</dbReference>
<dbReference type="InterPro" id="IPR016454">
    <property type="entry name" value="Cysteine_dSase"/>
</dbReference>
<name>A0A150KIY5_HEYCO</name>
<feature type="domain" description="Aminotransferase class V" evidence="3">
    <location>
        <begin position="3"/>
        <end position="356"/>
    </location>
</feature>
<evidence type="ECO:0000313" key="5">
    <source>
        <dbReference type="Proteomes" id="UP000075304"/>
    </source>
</evidence>
<gene>
    <name evidence="4" type="ORF">B4099_0911</name>
</gene>
<dbReference type="PANTHER" id="PTHR11601">
    <property type="entry name" value="CYSTEINE DESULFURYLASE FAMILY MEMBER"/>
    <property type="match status" value="1"/>
</dbReference>
<dbReference type="InterPro" id="IPR000192">
    <property type="entry name" value="Aminotrans_V_dom"/>
</dbReference>
<organism evidence="4 5">
    <name type="scientific">Heyndrickxia coagulans</name>
    <name type="common">Weizmannia coagulans</name>
    <dbReference type="NCBI Taxonomy" id="1398"/>
    <lineage>
        <taxon>Bacteria</taxon>
        <taxon>Bacillati</taxon>
        <taxon>Bacillota</taxon>
        <taxon>Bacilli</taxon>
        <taxon>Bacillales</taxon>
        <taxon>Bacillaceae</taxon>
        <taxon>Heyndrickxia</taxon>
    </lineage>
</organism>
<dbReference type="RefSeq" id="WP_061574149.1">
    <property type="nucleotide sequence ID" value="NZ_LQYI01000006.1"/>
</dbReference>
<comment type="caution">
    <text evidence="4">The sequence shown here is derived from an EMBL/GenBank/DDBJ whole genome shotgun (WGS) entry which is preliminary data.</text>
</comment>
<dbReference type="GO" id="GO:0031071">
    <property type="term" value="F:cysteine desulfurase activity"/>
    <property type="evidence" value="ECO:0007669"/>
    <property type="project" value="UniProtKB-EC"/>
</dbReference>
<dbReference type="PATRIC" id="fig|1398.25.peg.3023"/>
<sequence>MFYFDYAATTKMSERARETFMEAAESFYGNSESLHDIGTDARAVLEKSRGLISGYLGVPAEGLYFTSGGTEGNLLAIVSLAMGASGRGKHIISSMAEHASVHSALGFLERLGFEVTRLPFTEKGTVDLKKLEAAIRPDTVLVSVQHINQEIGTIQPIEEISLMVRRRGILFHSDCVQSFGKADVARMIPYVDSITLSSHKIHGPKGVGAVYIHPSCVIAPVFPYLSHEKGFRGGTVNVPGIAGFAAAAEEILIESERDWEYRTALKEASGGTVVFIEGEREIQLPSIVGGMIPGVQGQLVLLECNKAGFAISTGSACQEHHEGGSKAVEAMGYAEEAMDQFFRISFGRHTTKEEILSLGETLKKIAAAHSAGTAMQDLFAR</sequence>
<evidence type="ECO:0000313" key="4">
    <source>
        <dbReference type="EMBL" id="KYC73566.1"/>
    </source>
</evidence>
<protein>
    <submittedName>
        <fullName evidence="4">Cysteine desulfurase</fullName>
        <ecNumber evidence="4">2.8.1.7</ecNumber>
    </submittedName>
</protein>
<evidence type="ECO:0000259" key="3">
    <source>
        <dbReference type="Pfam" id="PF00266"/>
    </source>
</evidence>
<accession>A0A150KIY5</accession>
<dbReference type="EC" id="2.8.1.7" evidence="4"/>
<comment type="cofactor">
    <cofactor evidence="1">
        <name>pyridoxal 5'-phosphate</name>
        <dbReference type="ChEBI" id="CHEBI:597326"/>
    </cofactor>
</comment>
<dbReference type="Gene3D" id="3.40.640.10">
    <property type="entry name" value="Type I PLP-dependent aspartate aminotransferase-like (Major domain)"/>
    <property type="match status" value="1"/>
</dbReference>
<dbReference type="InterPro" id="IPR015422">
    <property type="entry name" value="PyrdxlP-dep_Trfase_small"/>
</dbReference>
<dbReference type="PANTHER" id="PTHR11601:SF36">
    <property type="entry name" value="CYSTEINE DESULFURASE NIFS-RELATED"/>
    <property type="match status" value="1"/>
</dbReference>
<evidence type="ECO:0000256" key="2">
    <source>
        <dbReference type="ARBA" id="ARBA00022898"/>
    </source>
</evidence>
<proteinExistence type="predicted"/>
<dbReference type="SUPFAM" id="SSF53383">
    <property type="entry name" value="PLP-dependent transferases"/>
    <property type="match status" value="1"/>
</dbReference>
<dbReference type="InterPro" id="IPR015421">
    <property type="entry name" value="PyrdxlP-dep_Trfase_major"/>
</dbReference>
<dbReference type="Pfam" id="PF00266">
    <property type="entry name" value="Aminotran_5"/>
    <property type="match status" value="1"/>
</dbReference>
<dbReference type="Gene3D" id="3.90.1150.10">
    <property type="entry name" value="Aspartate Aminotransferase, domain 1"/>
    <property type="match status" value="1"/>
</dbReference>